<sequence length="75" mass="8449">MASQAGKTTIKALLMRGWNEIPEVMAANVLGMVGIGLAGIGLYRYYKNDGDNRRYKMSYVVYRPEDPRAARVHKD</sequence>
<keyword evidence="1" id="KW-0812">Transmembrane</keyword>
<keyword evidence="1" id="KW-0472">Membrane</keyword>
<dbReference type="EMBL" id="OU895878">
    <property type="protein sequence ID" value="CAG9803258.1"/>
    <property type="molecule type" value="Genomic_DNA"/>
</dbReference>
<protein>
    <submittedName>
        <fullName evidence="2">Uncharacterized protein</fullName>
    </submittedName>
</protein>
<keyword evidence="3" id="KW-1185">Reference proteome</keyword>
<accession>A0A9N9RUW9</accession>
<dbReference type="OrthoDB" id="6600151at2759"/>
<dbReference type="Proteomes" id="UP001153620">
    <property type="component" value="Chromosome 2"/>
</dbReference>
<feature type="transmembrane region" description="Helical" evidence="1">
    <location>
        <begin position="24"/>
        <end position="46"/>
    </location>
</feature>
<reference evidence="2" key="2">
    <citation type="submission" date="2022-10" db="EMBL/GenBank/DDBJ databases">
        <authorList>
            <consortium name="ENA_rothamsted_submissions"/>
            <consortium name="culmorum"/>
            <person name="King R."/>
        </authorList>
    </citation>
    <scope>NUCLEOTIDE SEQUENCE</scope>
</reference>
<evidence type="ECO:0000256" key="1">
    <source>
        <dbReference type="SAM" id="Phobius"/>
    </source>
</evidence>
<organism evidence="2 3">
    <name type="scientific">Chironomus riparius</name>
    <dbReference type="NCBI Taxonomy" id="315576"/>
    <lineage>
        <taxon>Eukaryota</taxon>
        <taxon>Metazoa</taxon>
        <taxon>Ecdysozoa</taxon>
        <taxon>Arthropoda</taxon>
        <taxon>Hexapoda</taxon>
        <taxon>Insecta</taxon>
        <taxon>Pterygota</taxon>
        <taxon>Neoptera</taxon>
        <taxon>Endopterygota</taxon>
        <taxon>Diptera</taxon>
        <taxon>Nematocera</taxon>
        <taxon>Chironomoidea</taxon>
        <taxon>Chironomidae</taxon>
        <taxon>Chironominae</taxon>
        <taxon>Chironomus</taxon>
    </lineage>
</organism>
<evidence type="ECO:0000313" key="2">
    <source>
        <dbReference type="EMBL" id="CAG9803258.1"/>
    </source>
</evidence>
<proteinExistence type="predicted"/>
<dbReference type="AlphaFoldDB" id="A0A9N9RUW9"/>
<gene>
    <name evidence="2" type="ORF">CHIRRI_LOCUS6159</name>
</gene>
<reference evidence="2" key="1">
    <citation type="submission" date="2022-01" db="EMBL/GenBank/DDBJ databases">
        <authorList>
            <person name="King R."/>
        </authorList>
    </citation>
    <scope>NUCLEOTIDE SEQUENCE</scope>
</reference>
<keyword evidence="1" id="KW-1133">Transmembrane helix</keyword>
<evidence type="ECO:0000313" key="3">
    <source>
        <dbReference type="Proteomes" id="UP001153620"/>
    </source>
</evidence>
<name>A0A9N9RUW9_9DIPT</name>